<dbReference type="GO" id="GO:0004540">
    <property type="term" value="F:RNA nuclease activity"/>
    <property type="evidence" value="ECO:0007669"/>
    <property type="project" value="InterPro"/>
</dbReference>
<evidence type="ECO:0000256" key="4">
    <source>
        <dbReference type="ARBA" id="ARBA00022741"/>
    </source>
</evidence>
<dbReference type="PANTHER" id="PTHR34139">
    <property type="entry name" value="UPF0331 PROTEIN MJ0127"/>
    <property type="match status" value="1"/>
</dbReference>
<dbReference type="InterPro" id="IPR051813">
    <property type="entry name" value="HepT_RNase_toxin"/>
</dbReference>
<evidence type="ECO:0000256" key="2">
    <source>
        <dbReference type="ARBA" id="ARBA00022649"/>
    </source>
</evidence>
<dbReference type="EMBL" id="CP000743">
    <property type="protein sequence ID" value="ABR56526.1"/>
    <property type="molecule type" value="Genomic_DNA"/>
</dbReference>
<organism evidence="7 8">
    <name type="scientific">Methanococcus aeolicus (strain ATCC BAA-1280 / DSM 17508 / OCM 812 / Nankai-3)</name>
    <dbReference type="NCBI Taxonomy" id="419665"/>
    <lineage>
        <taxon>Archaea</taxon>
        <taxon>Methanobacteriati</taxon>
        <taxon>Methanobacteriota</taxon>
        <taxon>Methanomada group</taxon>
        <taxon>Methanococci</taxon>
        <taxon>Methanococcales</taxon>
        <taxon>Methanococcaceae</taxon>
        <taxon>Methanococcus</taxon>
    </lineage>
</organism>
<dbReference type="Pfam" id="PF01934">
    <property type="entry name" value="HepT-like"/>
    <property type="match status" value="1"/>
</dbReference>
<dbReference type="KEGG" id="mae:Maeo_0947"/>
<dbReference type="GO" id="GO:0110001">
    <property type="term" value="C:toxin-antitoxin complex"/>
    <property type="evidence" value="ECO:0007669"/>
    <property type="project" value="InterPro"/>
</dbReference>
<evidence type="ECO:0000256" key="5">
    <source>
        <dbReference type="ARBA" id="ARBA00022801"/>
    </source>
</evidence>
<accession>A6UVK4</accession>
<keyword evidence="1" id="KW-0597">Phosphoprotein</keyword>
<dbReference type="GO" id="GO:0016787">
    <property type="term" value="F:hydrolase activity"/>
    <property type="evidence" value="ECO:0007669"/>
    <property type="project" value="UniProtKB-KW"/>
</dbReference>
<keyword evidence="3" id="KW-0540">Nuclease</keyword>
<proteinExistence type="inferred from homology"/>
<keyword evidence="4" id="KW-0547">Nucleotide-binding</keyword>
<evidence type="ECO:0000256" key="3">
    <source>
        <dbReference type="ARBA" id="ARBA00022722"/>
    </source>
</evidence>
<dbReference type="InterPro" id="IPR037038">
    <property type="entry name" value="HepT-like_sf"/>
</dbReference>
<dbReference type="eggNOG" id="arCOG05024">
    <property type="taxonomic scope" value="Archaea"/>
</dbReference>
<comment type="similarity">
    <text evidence="6">Belongs to the HepT RNase toxin family.</text>
</comment>
<keyword evidence="2" id="KW-1277">Toxin-antitoxin system</keyword>
<dbReference type="STRING" id="419665.Maeo_0947"/>
<evidence type="ECO:0000256" key="1">
    <source>
        <dbReference type="ARBA" id="ARBA00022553"/>
    </source>
</evidence>
<dbReference type="InterPro" id="IPR008201">
    <property type="entry name" value="HepT-like"/>
</dbReference>
<dbReference type="HOGENOM" id="CLU_2730321_0_0_2"/>
<name>A6UVK4_META3</name>
<evidence type="ECO:0000313" key="8">
    <source>
        <dbReference type="Proteomes" id="UP000001106"/>
    </source>
</evidence>
<keyword evidence="8" id="KW-1185">Reference proteome</keyword>
<evidence type="ECO:0008006" key="9">
    <source>
        <dbReference type="Google" id="ProtNLM"/>
    </source>
</evidence>
<gene>
    <name evidence="7" type="ordered locus">Maeo_0947</name>
</gene>
<keyword evidence="5" id="KW-0378">Hydrolase</keyword>
<dbReference type="PANTHER" id="PTHR34139:SF1">
    <property type="entry name" value="RNASE MJ1380-RELATED"/>
    <property type="match status" value="1"/>
</dbReference>
<protein>
    <recommendedName>
        <fullName evidence="9">DUF86 domain-containing protein</fullName>
    </recommendedName>
</protein>
<dbReference type="Gene3D" id="1.20.120.580">
    <property type="entry name" value="bsu32300-like"/>
    <property type="match status" value="1"/>
</dbReference>
<dbReference type="Proteomes" id="UP000001106">
    <property type="component" value="Chromosome"/>
</dbReference>
<evidence type="ECO:0000313" key="7">
    <source>
        <dbReference type="EMBL" id="ABR56526.1"/>
    </source>
</evidence>
<dbReference type="AlphaFoldDB" id="A6UVK4"/>
<dbReference type="GO" id="GO:0000166">
    <property type="term" value="F:nucleotide binding"/>
    <property type="evidence" value="ECO:0007669"/>
    <property type="project" value="UniProtKB-KW"/>
</dbReference>
<evidence type="ECO:0000256" key="6">
    <source>
        <dbReference type="ARBA" id="ARBA00024207"/>
    </source>
</evidence>
<sequence length="71" mass="8481">MEKIIGFRNILIHKYFGVDYETTWFIIKEELPKLKQTVEKILKELDNDIFFGAPNIQQLKTFKKDSVVYDV</sequence>
<reference evidence="7" key="1">
    <citation type="submission" date="2007-06" db="EMBL/GenBank/DDBJ databases">
        <title>Complete sequence of Methanococcus aeolicus Nankai-3.</title>
        <authorList>
            <consortium name="US DOE Joint Genome Institute"/>
            <person name="Copeland A."/>
            <person name="Lucas S."/>
            <person name="Lapidus A."/>
            <person name="Barry K."/>
            <person name="Glavina del Rio T."/>
            <person name="Dalin E."/>
            <person name="Tice H."/>
            <person name="Pitluck S."/>
            <person name="Chain P."/>
            <person name="Malfatti S."/>
            <person name="Shin M."/>
            <person name="Vergez L."/>
            <person name="Schmutz J."/>
            <person name="Larimer F."/>
            <person name="Land M."/>
            <person name="Hauser L."/>
            <person name="Kyrpides N."/>
            <person name="Lykidis A."/>
            <person name="Sieprawska-Lupa M."/>
            <person name="Whitman W.B."/>
            <person name="Richardson P."/>
        </authorList>
    </citation>
    <scope>NUCLEOTIDE SEQUENCE [LARGE SCALE GENOMIC DNA]</scope>
    <source>
        <strain evidence="7">Nankai-3</strain>
    </source>
</reference>